<reference evidence="1" key="2">
    <citation type="journal article" date="2015" name="Fish Shellfish Immunol.">
        <title>Early steps in the European eel (Anguilla anguilla)-Vibrio vulnificus interaction in the gills: Role of the RtxA13 toxin.</title>
        <authorList>
            <person name="Callol A."/>
            <person name="Pajuelo D."/>
            <person name="Ebbesson L."/>
            <person name="Teles M."/>
            <person name="MacKenzie S."/>
            <person name="Amaro C."/>
        </authorList>
    </citation>
    <scope>NUCLEOTIDE SEQUENCE</scope>
</reference>
<evidence type="ECO:0000313" key="1">
    <source>
        <dbReference type="EMBL" id="JAH67393.1"/>
    </source>
</evidence>
<name>A0A0E9UR16_ANGAN</name>
<dbReference type="AlphaFoldDB" id="A0A0E9UR16"/>
<reference evidence="1" key="1">
    <citation type="submission" date="2014-11" db="EMBL/GenBank/DDBJ databases">
        <authorList>
            <person name="Amaro Gonzalez C."/>
        </authorList>
    </citation>
    <scope>NUCLEOTIDE SEQUENCE</scope>
</reference>
<organism evidence="1">
    <name type="scientific">Anguilla anguilla</name>
    <name type="common">European freshwater eel</name>
    <name type="synonym">Muraena anguilla</name>
    <dbReference type="NCBI Taxonomy" id="7936"/>
    <lineage>
        <taxon>Eukaryota</taxon>
        <taxon>Metazoa</taxon>
        <taxon>Chordata</taxon>
        <taxon>Craniata</taxon>
        <taxon>Vertebrata</taxon>
        <taxon>Euteleostomi</taxon>
        <taxon>Actinopterygii</taxon>
        <taxon>Neopterygii</taxon>
        <taxon>Teleostei</taxon>
        <taxon>Anguilliformes</taxon>
        <taxon>Anguillidae</taxon>
        <taxon>Anguilla</taxon>
    </lineage>
</organism>
<dbReference type="EMBL" id="GBXM01041184">
    <property type="protein sequence ID" value="JAH67393.1"/>
    <property type="molecule type" value="Transcribed_RNA"/>
</dbReference>
<sequence length="21" mass="2350">MTCHNVVLVDALPYMSDLNLT</sequence>
<proteinExistence type="predicted"/>
<protein>
    <submittedName>
        <fullName evidence="1">Uncharacterized protein</fullName>
    </submittedName>
</protein>
<accession>A0A0E9UR16</accession>